<dbReference type="InterPro" id="IPR009737">
    <property type="entry name" value="Aim32/Apd1-like"/>
</dbReference>
<accession>K0KXF4</accession>
<dbReference type="InParanoid" id="K0KXF4"/>
<reference evidence="3 4" key="1">
    <citation type="journal article" date="2012" name="Eukaryot. Cell">
        <title>Draft genome sequence of Wickerhamomyces ciferrii NRRL Y-1031 F-60-10.</title>
        <authorList>
            <person name="Schneider J."/>
            <person name="Andrea H."/>
            <person name="Blom J."/>
            <person name="Jaenicke S."/>
            <person name="Ruckert C."/>
            <person name="Schorsch C."/>
            <person name="Szczepanowski R."/>
            <person name="Farwick M."/>
            <person name="Goesmann A."/>
            <person name="Puhler A."/>
            <person name="Schaffer S."/>
            <person name="Tauch A."/>
            <person name="Kohler T."/>
            <person name="Brinkrolf K."/>
        </authorList>
    </citation>
    <scope>NUCLEOTIDE SEQUENCE [LARGE SCALE GENOMIC DNA]</scope>
    <source>
        <strain evidence="4">ATCC 14091 / BCRC 22168 / CBS 111 / JCM 3599 / NBRC 0793 / NRRL Y-1031 F-60-10</strain>
    </source>
</reference>
<protein>
    <recommendedName>
        <fullName evidence="2">Altered inheritance of mitochondria protein 32</fullName>
    </recommendedName>
</protein>
<proteinExistence type="inferred from homology"/>
<comment type="similarity">
    <text evidence="1">Belongs to the AIM32 family.</text>
</comment>
<comment type="caution">
    <text evidence="3">The sequence shown here is derived from an EMBL/GenBank/DDBJ whole genome shotgun (WGS) entry which is preliminary data.</text>
</comment>
<evidence type="ECO:0000313" key="3">
    <source>
        <dbReference type="EMBL" id="CCH46159.1"/>
    </source>
</evidence>
<organism evidence="3 4">
    <name type="scientific">Wickerhamomyces ciferrii (strain ATCC 14091 / BCRC 22168 / CBS 111 / JCM 3599 / NBRC 0793 / NRRL Y-1031 F-60-10)</name>
    <name type="common">Yeast</name>
    <name type="synonym">Pichia ciferrii</name>
    <dbReference type="NCBI Taxonomy" id="1206466"/>
    <lineage>
        <taxon>Eukaryota</taxon>
        <taxon>Fungi</taxon>
        <taxon>Dikarya</taxon>
        <taxon>Ascomycota</taxon>
        <taxon>Saccharomycotina</taxon>
        <taxon>Saccharomycetes</taxon>
        <taxon>Phaffomycetales</taxon>
        <taxon>Wickerhamomycetaceae</taxon>
        <taxon>Wickerhamomyces</taxon>
    </lineage>
</organism>
<dbReference type="EMBL" id="CAIF01000231">
    <property type="protein sequence ID" value="CCH46159.1"/>
    <property type="molecule type" value="Genomic_DNA"/>
</dbReference>
<dbReference type="eggNOG" id="ENOG502QS3W">
    <property type="taxonomic scope" value="Eukaryota"/>
</dbReference>
<dbReference type="PANTHER" id="PTHR31902">
    <property type="entry name" value="ACTIN PATCHES DISTAL PROTEIN 1"/>
    <property type="match status" value="1"/>
</dbReference>
<keyword evidence="4" id="KW-1185">Reference proteome</keyword>
<gene>
    <name evidence="3" type="ORF">BN7_5747</name>
</gene>
<dbReference type="HOGENOM" id="CLU_044499_1_0_1"/>
<name>K0KXF4_WICCF</name>
<dbReference type="InterPro" id="IPR036249">
    <property type="entry name" value="Thioredoxin-like_sf"/>
</dbReference>
<dbReference type="SUPFAM" id="SSF52833">
    <property type="entry name" value="Thioredoxin-like"/>
    <property type="match status" value="1"/>
</dbReference>
<evidence type="ECO:0000256" key="2">
    <source>
        <dbReference type="ARBA" id="ARBA00040895"/>
    </source>
</evidence>
<dbReference type="PANTHER" id="PTHR31902:SF7">
    <property type="entry name" value="ALTERED INHERITANCE OF MITOCHONDRIA PROTEIN 32"/>
    <property type="match status" value="1"/>
</dbReference>
<dbReference type="STRING" id="1206466.K0KXF4"/>
<evidence type="ECO:0000313" key="4">
    <source>
        <dbReference type="Proteomes" id="UP000009328"/>
    </source>
</evidence>
<dbReference type="Pfam" id="PF06999">
    <property type="entry name" value="Suc_Fer-like"/>
    <property type="match status" value="1"/>
</dbReference>
<dbReference type="Gene3D" id="3.40.30.10">
    <property type="entry name" value="Glutaredoxin"/>
    <property type="match status" value="1"/>
</dbReference>
<dbReference type="CDD" id="cd03062">
    <property type="entry name" value="TRX_Fd_Sucrase"/>
    <property type="match status" value="1"/>
</dbReference>
<evidence type="ECO:0000256" key="1">
    <source>
        <dbReference type="ARBA" id="ARBA00038208"/>
    </source>
</evidence>
<sequence>MRPSPILFRVTIKQRYNLVPSIPKPSITPIACQCSYPESHPINYDKPLLNTKSPTYKHVLIPTTIPATEWPSKVELIPGSLLSEFSSSKKTALDPMYPIMISNIQIDDPKGDVLIFPDNKWHKITQNIPEFMTQNLTPTNTPDQGLSNENQYIFICGHAQRDIRCGLIAPILKKEFEHVLGHHGLLYNKETNPGGIKVGIVSHIGGHAYAGNVVYFDKEGLGVWYGRVEVDHVDPIVKHTILGNEIFKDLFRGRYQ</sequence>
<dbReference type="Proteomes" id="UP000009328">
    <property type="component" value="Unassembled WGS sequence"/>
</dbReference>
<dbReference type="AlphaFoldDB" id="K0KXF4"/>